<dbReference type="GeneID" id="111022005"/>
<gene>
    <name evidence="2" type="primary">LOC111022005</name>
</gene>
<dbReference type="CDD" id="cd00303">
    <property type="entry name" value="retropepsin_like"/>
    <property type="match status" value="1"/>
</dbReference>
<organism evidence="1 2">
    <name type="scientific">Momordica charantia</name>
    <name type="common">Bitter gourd</name>
    <name type="synonym">Balsam pear</name>
    <dbReference type="NCBI Taxonomy" id="3673"/>
    <lineage>
        <taxon>Eukaryota</taxon>
        <taxon>Viridiplantae</taxon>
        <taxon>Streptophyta</taxon>
        <taxon>Embryophyta</taxon>
        <taxon>Tracheophyta</taxon>
        <taxon>Spermatophyta</taxon>
        <taxon>Magnoliopsida</taxon>
        <taxon>eudicotyledons</taxon>
        <taxon>Gunneridae</taxon>
        <taxon>Pentapetalae</taxon>
        <taxon>rosids</taxon>
        <taxon>fabids</taxon>
        <taxon>Cucurbitales</taxon>
        <taxon>Cucurbitaceae</taxon>
        <taxon>Momordiceae</taxon>
        <taxon>Momordica</taxon>
    </lineage>
</organism>
<evidence type="ECO:0000313" key="2">
    <source>
        <dbReference type="RefSeq" id="XP_022154844.1"/>
    </source>
</evidence>
<dbReference type="Pfam" id="PF08284">
    <property type="entry name" value="RVP_2"/>
    <property type="match status" value="1"/>
</dbReference>
<dbReference type="RefSeq" id="XP_022154844.1">
    <property type="nucleotide sequence ID" value="XM_022299152.1"/>
</dbReference>
<proteinExistence type="predicted"/>
<name>A0A6J1DNG3_MOMCH</name>
<dbReference type="OrthoDB" id="1751327at2759"/>
<reference evidence="2" key="1">
    <citation type="submission" date="2025-08" db="UniProtKB">
        <authorList>
            <consortium name="RefSeq"/>
        </authorList>
    </citation>
    <scope>IDENTIFICATION</scope>
    <source>
        <strain evidence="2">OHB3-1</strain>
    </source>
</reference>
<dbReference type="PANTHER" id="PTHR15503">
    <property type="entry name" value="LDOC1 RELATED"/>
    <property type="match status" value="1"/>
</dbReference>
<dbReference type="Proteomes" id="UP000504603">
    <property type="component" value="Unplaced"/>
</dbReference>
<dbReference type="KEGG" id="mcha:111022005"/>
<accession>A0A6J1DNG3</accession>
<dbReference type="InterPro" id="IPR032567">
    <property type="entry name" value="RTL1-rel"/>
</dbReference>
<evidence type="ECO:0000313" key="1">
    <source>
        <dbReference type="Proteomes" id="UP000504603"/>
    </source>
</evidence>
<dbReference type="AlphaFoldDB" id="A0A6J1DNG3"/>
<protein>
    <submittedName>
        <fullName evidence="2">Uncharacterized protein LOC111022005</fullName>
    </submittedName>
</protein>
<keyword evidence="1" id="KW-1185">Reference proteome</keyword>
<dbReference type="PANTHER" id="PTHR15503:SF45">
    <property type="entry name" value="RNA-DIRECTED DNA POLYMERASE HOMOLOG"/>
    <property type="match status" value="1"/>
</dbReference>
<dbReference type="InterPro" id="IPR021109">
    <property type="entry name" value="Peptidase_aspartic_dom_sf"/>
</dbReference>
<dbReference type="Gene3D" id="2.40.70.10">
    <property type="entry name" value="Acid Proteases"/>
    <property type="match status" value="1"/>
</dbReference>
<dbReference type="SUPFAM" id="SSF50630">
    <property type="entry name" value="Acid proteases"/>
    <property type="match status" value="1"/>
</dbReference>
<sequence length="190" mass="20933">MSTANTQRLGQRAPSTILTQGGNKRARVFALTRKEAADAETIVTGRVLVHNVPTYALFDSRSSHTFISTAFVRQATLKIELLGILLSVSTPSGTVMIASQMVRADKLSFDNQTLKARLIQLDIRDFDVILGMDWLATNQANINCPRREVSFQLPSGRSFTFKGVTGGVPKAVSTLKARRRLGLFGQCRRH</sequence>